<dbReference type="InterPro" id="IPR051098">
    <property type="entry name" value="NeuroDiff_E-box_TFs"/>
</dbReference>
<dbReference type="GO" id="GO:0000785">
    <property type="term" value="C:chromatin"/>
    <property type="evidence" value="ECO:0007669"/>
    <property type="project" value="TreeGrafter"/>
</dbReference>
<dbReference type="Pfam" id="PF16564">
    <property type="entry name" value="MBDa"/>
    <property type="match status" value="1"/>
</dbReference>
<accession>A0A6A4TWZ8</accession>
<feature type="region of interest" description="Disordered" evidence="8">
    <location>
        <begin position="188"/>
        <end position="244"/>
    </location>
</feature>
<dbReference type="Pfam" id="PF14048">
    <property type="entry name" value="MBD_C"/>
    <property type="match status" value="1"/>
</dbReference>
<organism evidence="10 11">
    <name type="scientific">Scophthalmus maximus</name>
    <name type="common">Turbot</name>
    <name type="synonym">Psetta maxima</name>
    <dbReference type="NCBI Taxonomy" id="52904"/>
    <lineage>
        <taxon>Eukaryota</taxon>
        <taxon>Metazoa</taxon>
        <taxon>Chordata</taxon>
        <taxon>Craniata</taxon>
        <taxon>Vertebrata</taxon>
        <taxon>Euteleostomi</taxon>
        <taxon>Actinopterygii</taxon>
        <taxon>Neopterygii</taxon>
        <taxon>Teleostei</taxon>
        <taxon>Neoteleostei</taxon>
        <taxon>Acanthomorphata</taxon>
        <taxon>Carangaria</taxon>
        <taxon>Pleuronectiformes</taxon>
        <taxon>Pleuronectoidei</taxon>
        <taxon>Scophthalmidae</taxon>
        <taxon>Scophthalmus</taxon>
    </lineage>
</organism>
<feature type="region of interest" description="Disordered" evidence="8">
    <location>
        <begin position="101"/>
        <end position="152"/>
    </location>
</feature>
<dbReference type="Gene3D" id="4.10.280.10">
    <property type="entry name" value="Helix-loop-helix DNA-binding domain"/>
    <property type="match status" value="2"/>
</dbReference>
<keyword evidence="3" id="KW-0238">DNA-binding</keyword>
<dbReference type="SMART" id="SM00353">
    <property type="entry name" value="HLH"/>
    <property type="match status" value="2"/>
</dbReference>
<sequence length="726" mass="80119">MRLPPRTMLKCIWAVHKSIKCSSFPIGPRSDIIIPSLSGRVCRAFRCPHPQLDIDPRELELLSRLLRLKGPSEQQRGMAAVETDKELSDLLDFSAMFAPPVSNGKNRPTTLASSQFGGSGIDERSGSSPWGPGEQNSPSFNQGRGYGEEGLYSDQQGMASAPIFGSGHIGKAERGPYSSFAAQPGFMPSEIPMHSPDPLSPSGLKSNSQFYSSYGGSNPRRRPSQEPIPIEPQTKKIRKVPPGLPSSVYASAPGEDYNRGNAGYPAAKAGNIYPPPFYMQGSASQWTRSSGQATPSPNYEPGIQSMGFLRASTMQHLDWPVVFLDCLDDDDDDDNEDLPVGIKVEREKGRRLANNARERLRVRDINEAFKELGRMCQLHMSYEKPQTKLIVLQQAVNIILNLEQQVRAPPTYLLPSPIGCSIVSLTDENLTAEEKEQRERDRRQANNARERVRVRDINEAFRELGRMCQVHLQSDKAQTKLIILQQAVQVILGLEKQVRERNLNPKAACLKRREEEKVSGVDPQMQLGGGHPGLGGDGHNSAKPDLNTTLPVRQTASIFKQPVTKVTNHPSNKVKTDPQKAVDQPKQLFWERKLSGLNAFDIAEELVKTMDLPKGLQGVGPACSDKTLLSSIASALHTSPAPVTGQLTAAVEKNPGVWLNTAQPLCKAFVVTDDDIRKQEDLVQNVRRRLEEALMADMLAHVEDTPADATDSKEEEKVEQVDKEEL</sequence>
<dbReference type="Proteomes" id="UP000438429">
    <property type="component" value="Unassembled WGS sequence"/>
</dbReference>
<dbReference type="SUPFAM" id="SSF47459">
    <property type="entry name" value="HLH, helix-loop-helix DNA-binding domain"/>
    <property type="match status" value="2"/>
</dbReference>
<dbReference type="GO" id="GO:0000981">
    <property type="term" value="F:DNA-binding transcription factor activity, RNA polymerase II-specific"/>
    <property type="evidence" value="ECO:0007669"/>
    <property type="project" value="TreeGrafter"/>
</dbReference>
<dbReference type="GO" id="GO:0005634">
    <property type="term" value="C:nucleus"/>
    <property type="evidence" value="ECO:0007669"/>
    <property type="project" value="UniProtKB-SubCell"/>
</dbReference>
<comment type="subcellular location">
    <subcellularLocation>
        <location evidence="1">Nucleus</location>
    </subcellularLocation>
</comment>
<dbReference type="PROSITE" id="PS50888">
    <property type="entry name" value="BHLH"/>
    <property type="match status" value="2"/>
</dbReference>
<keyword evidence="2" id="KW-0805">Transcription regulation</keyword>
<feature type="domain" description="BHLH" evidence="9">
    <location>
        <begin position="349"/>
        <end position="402"/>
    </location>
</feature>
<keyword evidence="5" id="KW-0539">Nucleus</keyword>
<comment type="caution">
    <text evidence="10">The sequence shown here is derived from an EMBL/GenBank/DDBJ whole genome shotgun (WGS) entry which is preliminary data.</text>
</comment>
<evidence type="ECO:0000256" key="4">
    <source>
        <dbReference type="ARBA" id="ARBA00023163"/>
    </source>
</evidence>
<gene>
    <name evidence="10" type="ORF">F2P81_000694</name>
</gene>
<evidence type="ECO:0000313" key="10">
    <source>
        <dbReference type="EMBL" id="KAF0047061.1"/>
    </source>
</evidence>
<feature type="compositionally biased region" description="Polar residues" evidence="8">
    <location>
        <begin position="203"/>
        <end position="216"/>
    </location>
</feature>
<dbReference type="Pfam" id="PF00010">
    <property type="entry name" value="HLH"/>
    <property type="match status" value="2"/>
</dbReference>
<dbReference type="AlphaFoldDB" id="A0A6A4TWZ8"/>
<feature type="compositionally biased region" description="Polar residues" evidence="8">
    <location>
        <begin position="103"/>
        <end position="116"/>
    </location>
</feature>
<evidence type="ECO:0000313" key="11">
    <source>
        <dbReference type="Proteomes" id="UP000438429"/>
    </source>
</evidence>
<dbReference type="FunFam" id="4.10.280.10:FF:000001">
    <property type="entry name" value="Putative transcription factor 12"/>
    <property type="match status" value="2"/>
</dbReference>
<reference evidence="10 11" key="1">
    <citation type="submission" date="2019-06" db="EMBL/GenBank/DDBJ databases">
        <title>Draft genomes of female and male turbot (Scophthalmus maximus).</title>
        <authorList>
            <person name="Xu H."/>
            <person name="Xu X.-W."/>
            <person name="Shao C."/>
            <person name="Chen S."/>
        </authorList>
    </citation>
    <scope>NUCLEOTIDE SEQUENCE [LARGE SCALE GENOMIC DNA]</scope>
    <source>
        <strain evidence="10">Ysfricsl-2016a</strain>
        <tissue evidence="10">Blood</tissue>
    </source>
</reference>
<evidence type="ECO:0000256" key="8">
    <source>
        <dbReference type="SAM" id="MobiDB-lite"/>
    </source>
</evidence>
<evidence type="ECO:0000256" key="5">
    <source>
        <dbReference type="ARBA" id="ARBA00023242"/>
    </source>
</evidence>
<evidence type="ECO:0000256" key="3">
    <source>
        <dbReference type="ARBA" id="ARBA00023125"/>
    </source>
</evidence>
<feature type="domain" description="BHLH" evidence="9">
    <location>
        <begin position="441"/>
        <end position="494"/>
    </location>
</feature>
<evidence type="ECO:0000256" key="7">
    <source>
        <dbReference type="ARBA" id="ARBA00041234"/>
    </source>
</evidence>
<dbReference type="InterPro" id="IPR032343">
    <property type="entry name" value="MBD2/MBD3_p55-bd"/>
</dbReference>
<dbReference type="PANTHER" id="PTHR11793">
    <property type="entry name" value="BASIC HELIX-LOOP-HELIX TRANSCRIPTION FACTOR"/>
    <property type="match status" value="1"/>
</dbReference>
<evidence type="ECO:0000256" key="6">
    <source>
        <dbReference type="ARBA" id="ARBA00041064"/>
    </source>
</evidence>
<proteinExistence type="predicted"/>
<dbReference type="InterPro" id="IPR025884">
    <property type="entry name" value="MeCpG-bd_2/3_C_dom"/>
</dbReference>
<dbReference type="CDD" id="cd18943">
    <property type="entry name" value="bHLH_E-protein_E47-like"/>
    <property type="match status" value="1"/>
</dbReference>
<dbReference type="GO" id="GO:0005667">
    <property type="term" value="C:transcription regulator complex"/>
    <property type="evidence" value="ECO:0007669"/>
    <property type="project" value="TreeGrafter"/>
</dbReference>
<feature type="region of interest" description="Disordered" evidence="8">
    <location>
        <begin position="703"/>
        <end position="726"/>
    </location>
</feature>
<evidence type="ECO:0000259" key="9">
    <source>
        <dbReference type="PROSITE" id="PS50888"/>
    </source>
</evidence>
<dbReference type="InterPro" id="IPR036638">
    <property type="entry name" value="HLH_DNA-bd_sf"/>
</dbReference>
<dbReference type="InterPro" id="IPR011598">
    <property type="entry name" value="bHLH_dom"/>
</dbReference>
<dbReference type="GO" id="GO:0033152">
    <property type="term" value="P:immunoglobulin V(D)J recombination"/>
    <property type="evidence" value="ECO:0007669"/>
    <property type="project" value="TreeGrafter"/>
</dbReference>
<dbReference type="GO" id="GO:0046983">
    <property type="term" value="F:protein dimerization activity"/>
    <property type="evidence" value="ECO:0007669"/>
    <property type="project" value="InterPro"/>
</dbReference>
<dbReference type="GO" id="GO:0000978">
    <property type="term" value="F:RNA polymerase II cis-regulatory region sequence-specific DNA binding"/>
    <property type="evidence" value="ECO:0007669"/>
    <property type="project" value="TreeGrafter"/>
</dbReference>
<protein>
    <recommendedName>
        <fullName evidence="6">Transcription factor E2-alpha</fullName>
    </recommendedName>
    <alternativeName>
        <fullName evidence="7">Transcription factor 3</fullName>
    </alternativeName>
</protein>
<dbReference type="EMBL" id="VEVO01000001">
    <property type="protein sequence ID" value="KAF0047061.1"/>
    <property type="molecule type" value="Genomic_DNA"/>
</dbReference>
<evidence type="ECO:0000256" key="2">
    <source>
        <dbReference type="ARBA" id="ARBA00023015"/>
    </source>
</evidence>
<evidence type="ECO:0000256" key="1">
    <source>
        <dbReference type="ARBA" id="ARBA00004123"/>
    </source>
</evidence>
<keyword evidence="4" id="KW-0804">Transcription</keyword>
<name>A0A6A4TWZ8_SCOMX</name>
<dbReference type="PANTHER" id="PTHR11793:SF7">
    <property type="entry name" value="TRANSCRIPTION FACTOR E2-ALPHA"/>
    <property type="match status" value="1"/>
</dbReference>